<evidence type="ECO:0000256" key="13">
    <source>
        <dbReference type="SAM" id="Phobius"/>
    </source>
</evidence>
<evidence type="ECO:0000313" key="18">
    <source>
        <dbReference type="RefSeq" id="XP_055866524.1"/>
    </source>
</evidence>
<evidence type="ECO:0000256" key="12">
    <source>
        <dbReference type="SAM" id="MobiDB-lite"/>
    </source>
</evidence>
<dbReference type="Pfam" id="PF00001">
    <property type="entry name" value="7tm_1"/>
    <property type="match status" value="1"/>
</dbReference>
<feature type="transmembrane region" description="Helical" evidence="13">
    <location>
        <begin position="207"/>
        <end position="236"/>
    </location>
</feature>
<dbReference type="GO" id="GO:0004930">
    <property type="term" value="F:G protein-coupled receptor activity"/>
    <property type="evidence" value="ECO:0007669"/>
    <property type="project" value="UniProtKB-KW"/>
</dbReference>
<dbReference type="GO" id="GO:0005886">
    <property type="term" value="C:plasma membrane"/>
    <property type="evidence" value="ECO:0007669"/>
    <property type="project" value="UniProtKB-SubCell"/>
</dbReference>
<name>A0A9W2YUV3_BIOGL</name>
<dbReference type="InterPro" id="IPR017452">
    <property type="entry name" value="GPCR_Rhodpsn_7TM"/>
</dbReference>
<proteinExistence type="inferred from homology"/>
<keyword evidence="8 11" id="KW-0675">Receptor</keyword>
<keyword evidence="7" id="KW-1015">Disulfide bond</keyword>
<dbReference type="SMART" id="SM01381">
    <property type="entry name" value="7TM_GPCR_Srsx"/>
    <property type="match status" value="1"/>
</dbReference>
<keyword evidence="10 11" id="KW-0807">Transducer</keyword>
<feature type="transmembrane region" description="Helical" evidence="13">
    <location>
        <begin position="44"/>
        <end position="65"/>
    </location>
</feature>
<dbReference type="SUPFAM" id="SSF81321">
    <property type="entry name" value="Family A G protein-coupled receptor-like"/>
    <property type="match status" value="1"/>
</dbReference>
<protein>
    <submittedName>
        <fullName evidence="16 17">G-protein coupled receptor 54-like isoform X1</fullName>
    </submittedName>
</protein>
<dbReference type="PROSITE" id="PS00237">
    <property type="entry name" value="G_PROTEIN_RECEP_F1_1"/>
    <property type="match status" value="1"/>
</dbReference>
<feature type="transmembrane region" description="Helical" evidence="13">
    <location>
        <begin position="77"/>
        <end position="100"/>
    </location>
</feature>
<evidence type="ECO:0000256" key="11">
    <source>
        <dbReference type="RuleBase" id="RU000688"/>
    </source>
</evidence>
<reference evidence="16 17" key="1">
    <citation type="submission" date="2025-04" db="UniProtKB">
        <authorList>
            <consortium name="RefSeq"/>
        </authorList>
    </citation>
    <scope>IDENTIFICATION</scope>
</reference>
<evidence type="ECO:0000256" key="2">
    <source>
        <dbReference type="ARBA" id="ARBA00022475"/>
    </source>
</evidence>
<dbReference type="OrthoDB" id="2132067at2759"/>
<evidence type="ECO:0000313" key="16">
    <source>
        <dbReference type="RefSeq" id="XP_055866504.1"/>
    </source>
</evidence>
<sequence>MAYSFQVTTTGLSGLTDAIAPSNRTNHSQPDTFDSFAYKVLVPAVWSIIVLIGVLGNIIVVFTMCKHGGRTMSRSATNCYIINVALADLAFIVIVVPITTAAFVTESWQHGEAMCKFNQYISYVTLLSTCLTLTAMTIDRYFAIVHPIKSMKSRTPRVAVIICIVIWFASSVVCSPYLVIPELRQENGSGIVILVCTLVCSKSAQKALTIVVVLVTYVVPLTVIIVSYSLILKYLWRHKISVRRDFNQNSESSEPVMGGGTTMARRRKKVAKMVAAVAILFAITWLPIHLFNLVYVLMDESFPKSKPMYDLKIFAHTLSYTSSCVNPFIYTIMGDGFRRAFRESIPICRGSPSSYQRPSYPRRSGSTIETKFNGE</sequence>
<dbReference type="RefSeq" id="XP_055866524.1">
    <property type="nucleotide sequence ID" value="XM_056010549.1"/>
</dbReference>
<keyword evidence="2" id="KW-1003">Cell membrane</keyword>
<evidence type="ECO:0000313" key="15">
    <source>
        <dbReference type="Proteomes" id="UP001165740"/>
    </source>
</evidence>
<dbReference type="InterPro" id="IPR000276">
    <property type="entry name" value="GPCR_Rhodpsn"/>
</dbReference>
<keyword evidence="3 11" id="KW-0812">Transmembrane</keyword>
<dbReference type="PROSITE" id="PS50262">
    <property type="entry name" value="G_PROTEIN_RECEP_F1_2"/>
    <property type="match status" value="1"/>
</dbReference>
<dbReference type="RefSeq" id="XP_055866504.1">
    <property type="nucleotide sequence ID" value="XM_056010529.1"/>
</dbReference>
<evidence type="ECO:0000256" key="4">
    <source>
        <dbReference type="ARBA" id="ARBA00022989"/>
    </source>
</evidence>
<keyword evidence="5 11" id="KW-0297">G-protein coupled receptor</keyword>
<evidence type="ECO:0000256" key="1">
    <source>
        <dbReference type="ARBA" id="ARBA00004651"/>
    </source>
</evidence>
<dbReference type="RefSeq" id="XP_055866514.1">
    <property type="nucleotide sequence ID" value="XM_056010539.1"/>
</dbReference>
<evidence type="ECO:0000259" key="14">
    <source>
        <dbReference type="PROSITE" id="PS50262"/>
    </source>
</evidence>
<feature type="transmembrane region" description="Helical" evidence="13">
    <location>
        <begin position="273"/>
        <end position="298"/>
    </location>
</feature>
<feature type="transmembrane region" description="Helical" evidence="13">
    <location>
        <begin position="158"/>
        <end position="180"/>
    </location>
</feature>
<dbReference type="OMA" id="VTTMATC"/>
<dbReference type="Gene3D" id="1.20.1070.10">
    <property type="entry name" value="Rhodopsin 7-helix transmembrane proteins"/>
    <property type="match status" value="1"/>
</dbReference>
<evidence type="ECO:0000313" key="17">
    <source>
        <dbReference type="RefSeq" id="XP_055866514.1"/>
    </source>
</evidence>
<feature type="region of interest" description="Disordered" evidence="12">
    <location>
        <begin position="352"/>
        <end position="375"/>
    </location>
</feature>
<evidence type="ECO:0000256" key="9">
    <source>
        <dbReference type="ARBA" id="ARBA00023180"/>
    </source>
</evidence>
<evidence type="ECO:0000256" key="6">
    <source>
        <dbReference type="ARBA" id="ARBA00023136"/>
    </source>
</evidence>
<comment type="subcellular location">
    <subcellularLocation>
        <location evidence="1">Cell membrane</location>
        <topology evidence="1">Multi-pass membrane protein</topology>
    </subcellularLocation>
</comment>
<gene>
    <name evidence="16 17 18" type="primary">LOC106072355</name>
</gene>
<accession>A0A9W2YUV3</accession>
<comment type="similarity">
    <text evidence="11">Belongs to the G-protein coupled receptor 1 family.</text>
</comment>
<dbReference type="PANTHER" id="PTHR45695">
    <property type="entry name" value="LEUCOKININ RECEPTOR-RELATED"/>
    <property type="match status" value="1"/>
</dbReference>
<keyword evidence="4 13" id="KW-1133">Transmembrane helix</keyword>
<dbReference type="PRINTS" id="PR00237">
    <property type="entry name" value="GPCRRHODOPSN"/>
</dbReference>
<keyword evidence="9" id="KW-0325">Glycoprotein</keyword>
<dbReference type="PANTHER" id="PTHR45695:SF23">
    <property type="entry name" value="GALANIN-LIKE G-PROTEIN COUPLED RECEPTOR NPR-9"/>
    <property type="match status" value="1"/>
</dbReference>
<evidence type="ECO:0000256" key="10">
    <source>
        <dbReference type="ARBA" id="ARBA00023224"/>
    </source>
</evidence>
<keyword evidence="15" id="KW-1185">Reference proteome</keyword>
<feature type="compositionally biased region" description="Low complexity" evidence="12">
    <location>
        <begin position="352"/>
        <end position="366"/>
    </location>
</feature>
<evidence type="ECO:0000256" key="8">
    <source>
        <dbReference type="ARBA" id="ARBA00023170"/>
    </source>
</evidence>
<evidence type="ECO:0000256" key="3">
    <source>
        <dbReference type="ARBA" id="ARBA00022692"/>
    </source>
</evidence>
<evidence type="ECO:0000256" key="7">
    <source>
        <dbReference type="ARBA" id="ARBA00023157"/>
    </source>
</evidence>
<dbReference type="GeneID" id="106072355"/>
<evidence type="ECO:0000256" key="5">
    <source>
        <dbReference type="ARBA" id="ARBA00023040"/>
    </source>
</evidence>
<dbReference type="Proteomes" id="UP001165740">
    <property type="component" value="Chromosome 1"/>
</dbReference>
<keyword evidence="6 13" id="KW-0472">Membrane</keyword>
<feature type="transmembrane region" description="Helical" evidence="13">
    <location>
        <begin position="120"/>
        <end position="138"/>
    </location>
</feature>
<feature type="transmembrane region" description="Helical" evidence="13">
    <location>
        <begin position="313"/>
        <end position="333"/>
    </location>
</feature>
<feature type="domain" description="G-protein coupled receptors family 1 profile" evidence="14">
    <location>
        <begin position="56"/>
        <end position="330"/>
    </location>
</feature>
<dbReference type="AlphaFoldDB" id="A0A9W2YUV3"/>
<organism evidence="15 16">
    <name type="scientific">Biomphalaria glabrata</name>
    <name type="common">Bloodfluke planorb</name>
    <name type="synonym">Freshwater snail</name>
    <dbReference type="NCBI Taxonomy" id="6526"/>
    <lineage>
        <taxon>Eukaryota</taxon>
        <taxon>Metazoa</taxon>
        <taxon>Spiralia</taxon>
        <taxon>Lophotrochozoa</taxon>
        <taxon>Mollusca</taxon>
        <taxon>Gastropoda</taxon>
        <taxon>Heterobranchia</taxon>
        <taxon>Euthyneura</taxon>
        <taxon>Panpulmonata</taxon>
        <taxon>Hygrophila</taxon>
        <taxon>Lymnaeoidea</taxon>
        <taxon>Planorbidae</taxon>
        <taxon>Biomphalaria</taxon>
    </lineage>
</organism>